<dbReference type="InterPro" id="IPR013424">
    <property type="entry name" value="Ice-binding_C"/>
</dbReference>
<keyword evidence="1" id="KW-0732">Signal</keyword>
<dbReference type="InterPro" id="IPR014262">
    <property type="entry name" value="HAF_rpt"/>
</dbReference>
<dbReference type="NCBIfam" id="TIGR02595">
    <property type="entry name" value="PEP_CTERM"/>
    <property type="match status" value="1"/>
</dbReference>
<evidence type="ECO:0000313" key="3">
    <source>
        <dbReference type="EMBL" id="TFW33129.1"/>
    </source>
</evidence>
<evidence type="ECO:0000256" key="1">
    <source>
        <dbReference type="SAM" id="SignalP"/>
    </source>
</evidence>
<accession>A0A4Y9T4E8</accession>
<keyword evidence="4" id="KW-1185">Reference proteome</keyword>
<evidence type="ECO:0000313" key="4">
    <source>
        <dbReference type="Proteomes" id="UP000297258"/>
    </source>
</evidence>
<evidence type="ECO:0000259" key="2">
    <source>
        <dbReference type="Pfam" id="PF07589"/>
    </source>
</evidence>
<dbReference type="AlphaFoldDB" id="A0A4Y9T4E8"/>
<protein>
    <submittedName>
        <fullName evidence="3">PEP-CTERM sorting domain-containing protein</fullName>
    </submittedName>
</protein>
<sequence length="364" mass="38659">MFARNAMLRMLALPLLAAPLFALAGDIQYTPIFLPKDFGAHYLGSNGQVVGAVEAPHSPGDLQAAIWSNSQLTLYSTPNTMFNVISPDGRYILGTRDDYIEPNVFFYDNGTETTIPMVPHVWAEANAVNNSGQVAGTLVVNGPQGQNEVGFVYANGQIEYLGLNSGADWRVYDMNAAGVVVGNFSANNMSHAFMYSNGVTTDLGSLYCGDYSFAYGINDAGDIVGMFGTARDEHPFLYSAGTILDLGTLGGTISRANAINNHGQIVGASNTANGDLHAFLYSNGQMLDLSDMVQGLNDWTLMYAYGINDAGQILVSGCPTGGGGCSMLLLEPLTAVPEPSTWALLLAGLGGLAYRFKRRRTASA</sequence>
<feature type="signal peptide" evidence="1">
    <location>
        <begin position="1"/>
        <end position="24"/>
    </location>
</feature>
<dbReference type="NCBIfam" id="TIGR02913">
    <property type="entry name" value="HAF_rpt"/>
    <property type="match status" value="3"/>
</dbReference>
<gene>
    <name evidence="3" type="ORF">E4O92_07660</name>
</gene>
<feature type="domain" description="Ice-binding protein C-terminal" evidence="2">
    <location>
        <begin position="335"/>
        <end position="359"/>
    </location>
</feature>
<proteinExistence type="predicted"/>
<feature type="chain" id="PRO_5021508898" evidence="1">
    <location>
        <begin position="25"/>
        <end position="364"/>
    </location>
</feature>
<dbReference type="EMBL" id="SPUM01000045">
    <property type="protein sequence ID" value="TFW33129.1"/>
    <property type="molecule type" value="Genomic_DNA"/>
</dbReference>
<dbReference type="Pfam" id="PF07589">
    <property type="entry name" value="PEP-CTERM"/>
    <property type="match status" value="1"/>
</dbReference>
<organism evidence="3 4">
    <name type="scientific">Massilia horti</name>
    <dbReference type="NCBI Taxonomy" id="2562153"/>
    <lineage>
        <taxon>Bacteria</taxon>
        <taxon>Pseudomonadati</taxon>
        <taxon>Pseudomonadota</taxon>
        <taxon>Betaproteobacteria</taxon>
        <taxon>Burkholderiales</taxon>
        <taxon>Oxalobacteraceae</taxon>
        <taxon>Telluria group</taxon>
        <taxon>Massilia</taxon>
    </lineage>
</organism>
<name>A0A4Y9T4E8_9BURK</name>
<reference evidence="3 4" key="1">
    <citation type="submission" date="2019-03" db="EMBL/GenBank/DDBJ databases">
        <title>Draft genome of Massilia hortus sp. nov., a novel bacterial species of the Oxalobacteraceae family.</title>
        <authorList>
            <person name="Peta V."/>
            <person name="Raths R."/>
            <person name="Bucking H."/>
        </authorList>
    </citation>
    <scope>NUCLEOTIDE SEQUENCE [LARGE SCALE GENOMIC DNA]</scope>
    <source>
        <strain evidence="3 4">ONC3</strain>
    </source>
</reference>
<comment type="caution">
    <text evidence="3">The sequence shown here is derived from an EMBL/GenBank/DDBJ whole genome shotgun (WGS) entry which is preliminary data.</text>
</comment>
<dbReference type="Proteomes" id="UP000297258">
    <property type="component" value="Unassembled WGS sequence"/>
</dbReference>